<feature type="region of interest" description="Disordered" evidence="1">
    <location>
        <begin position="399"/>
        <end position="422"/>
    </location>
</feature>
<dbReference type="AlphaFoldDB" id="A0A8J8TQ15"/>
<comment type="caution">
    <text evidence="4">The sequence shown here is derived from an EMBL/GenBank/DDBJ whole genome shotgun (WGS) entry which is preliminary data.</text>
</comment>
<gene>
    <name evidence="4" type="ORF">CV102_22670</name>
</gene>
<dbReference type="Gene3D" id="3.40.50.2000">
    <property type="entry name" value="Glycogen Phosphorylase B"/>
    <property type="match status" value="2"/>
</dbReference>
<dbReference type="SUPFAM" id="SSF53756">
    <property type="entry name" value="UDP-Glycosyltransferase/glycogen phosphorylase"/>
    <property type="match status" value="1"/>
</dbReference>
<sequence length="422" mass="45580">MTSRQTTRTDSDPGVRRGGSGLDVLFCADYLPPSDGGVEHVVDGLARRLSARGYAVGVFTLAADDESIDLCNHPDVSVFAARKIELTDYIGLQSAISPAAVRRFKRVLGETNPSIVHVHNRFFFTSYLALAYKHYSGYSLVTTLHLGELDHLDGLGGGAAKLFQRTLARQLVTRSDAIVCVSDAVGSVARELGSPPDRTRVLRNAVDLEAFDVAPSAFDKTLLYVGRQVRNNGPQDLIAAAPAVADRHPDASIHLVGGGPLEDELTARAVTLGVDDVVHVHGFVDDVTEYYLDADVFCRPSYSEGLPLTLLESMATYTVPVVTPVAGSREILANGSTGRFVPVGDPDAIAETIADLFDRPETVEHVSRRARAYVEENHSWEQRTDDMIGIYEELGMKPSAAATARSRRKSQTSATRSDGGNQ</sequence>
<evidence type="ECO:0000259" key="2">
    <source>
        <dbReference type="Pfam" id="PF00534"/>
    </source>
</evidence>
<evidence type="ECO:0000313" key="4">
    <source>
        <dbReference type="EMBL" id="TYL36430.1"/>
    </source>
</evidence>
<dbReference type="GO" id="GO:0016758">
    <property type="term" value="F:hexosyltransferase activity"/>
    <property type="evidence" value="ECO:0007669"/>
    <property type="project" value="TreeGrafter"/>
</dbReference>
<evidence type="ECO:0000256" key="1">
    <source>
        <dbReference type="SAM" id="MobiDB-lite"/>
    </source>
</evidence>
<dbReference type="PANTHER" id="PTHR45947:SF3">
    <property type="entry name" value="SULFOQUINOVOSYL TRANSFERASE SQD2"/>
    <property type="match status" value="1"/>
</dbReference>
<evidence type="ECO:0000259" key="3">
    <source>
        <dbReference type="Pfam" id="PF13439"/>
    </source>
</evidence>
<feature type="domain" description="Glycosyl transferase family 1" evidence="2">
    <location>
        <begin position="219"/>
        <end position="371"/>
    </location>
</feature>
<dbReference type="EMBL" id="PHNJ01000018">
    <property type="protein sequence ID" value="TYL36430.1"/>
    <property type="molecule type" value="Genomic_DNA"/>
</dbReference>
<keyword evidence="5" id="KW-1185">Reference proteome</keyword>
<dbReference type="Proteomes" id="UP000766904">
    <property type="component" value="Unassembled WGS sequence"/>
</dbReference>
<organism evidence="4 5">
    <name type="scientific">Natronococcus pandeyae</name>
    <dbReference type="NCBI Taxonomy" id="2055836"/>
    <lineage>
        <taxon>Archaea</taxon>
        <taxon>Methanobacteriati</taxon>
        <taxon>Methanobacteriota</taxon>
        <taxon>Stenosarchaea group</taxon>
        <taxon>Halobacteria</taxon>
        <taxon>Halobacteriales</taxon>
        <taxon>Natrialbaceae</taxon>
        <taxon>Natronococcus</taxon>
    </lineage>
</organism>
<dbReference type="CDD" id="cd03801">
    <property type="entry name" value="GT4_PimA-like"/>
    <property type="match status" value="1"/>
</dbReference>
<dbReference type="PANTHER" id="PTHR45947">
    <property type="entry name" value="SULFOQUINOVOSYL TRANSFERASE SQD2"/>
    <property type="match status" value="1"/>
</dbReference>
<feature type="compositionally biased region" description="Low complexity" evidence="1">
    <location>
        <begin position="411"/>
        <end position="422"/>
    </location>
</feature>
<accession>A0A8J8TQ15</accession>
<name>A0A8J8TQ15_9EURY</name>
<proteinExistence type="predicted"/>
<evidence type="ECO:0008006" key="6">
    <source>
        <dbReference type="Google" id="ProtNLM"/>
    </source>
</evidence>
<dbReference type="Pfam" id="PF13439">
    <property type="entry name" value="Glyco_transf_4"/>
    <property type="match status" value="1"/>
</dbReference>
<protein>
    <recommendedName>
        <fullName evidence="6">Glycosyltransferase</fullName>
    </recommendedName>
</protein>
<dbReference type="Pfam" id="PF00534">
    <property type="entry name" value="Glycos_transf_1"/>
    <property type="match status" value="1"/>
</dbReference>
<evidence type="ECO:0000313" key="5">
    <source>
        <dbReference type="Proteomes" id="UP000766904"/>
    </source>
</evidence>
<reference evidence="4" key="1">
    <citation type="submission" date="2017-11" db="EMBL/GenBank/DDBJ databases">
        <authorList>
            <person name="Kajale S.C."/>
            <person name="Sharma A."/>
        </authorList>
    </citation>
    <scope>NUCLEOTIDE SEQUENCE</scope>
    <source>
        <strain evidence="4">LS1_42</strain>
    </source>
</reference>
<dbReference type="InterPro" id="IPR001296">
    <property type="entry name" value="Glyco_trans_1"/>
</dbReference>
<dbReference type="InterPro" id="IPR028098">
    <property type="entry name" value="Glyco_trans_4-like_N"/>
</dbReference>
<dbReference type="OrthoDB" id="298017at2157"/>
<feature type="domain" description="Glycosyltransferase subfamily 4-like N-terminal" evidence="3">
    <location>
        <begin position="36"/>
        <end position="209"/>
    </location>
</feature>
<dbReference type="InterPro" id="IPR050194">
    <property type="entry name" value="Glycosyltransferase_grp1"/>
</dbReference>
<dbReference type="RefSeq" id="WP_148860267.1">
    <property type="nucleotide sequence ID" value="NZ_PHNJ01000018.1"/>
</dbReference>